<dbReference type="Pfam" id="PF14497">
    <property type="entry name" value="GST_C_3"/>
    <property type="match status" value="1"/>
</dbReference>
<dbReference type="SUPFAM" id="SSF47616">
    <property type="entry name" value="GST C-terminal domain-like"/>
    <property type="match status" value="1"/>
</dbReference>
<reference evidence="3 4" key="1">
    <citation type="submission" date="2024-08" db="EMBL/GenBank/DDBJ databases">
        <authorList>
            <person name="Cucini C."/>
            <person name="Frati F."/>
        </authorList>
    </citation>
    <scope>NUCLEOTIDE SEQUENCE [LARGE SCALE GENOMIC DNA]</scope>
</reference>
<dbReference type="Gene3D" id="3.40.30.10">
    <property type="entry name" value="Glutaredoxin"/>
    <property type="match status" value="1"/>
</dbReference>
<name>A0ABP1QAF4_9HEXA</name>
<evidence type="ECO:0000313" key="3">
    <source>
        <dbReference type="EMBL" id="CAL8092606.1"/>
    </source>
</evidence>
<dbReference type="CDD" id="cd03039">
    <property type="entry name" value="GST_N_Sigma_like"/>
    <property type="match status" value="1"/>
</dbReference>
<feature type="domain" description="GST C-terminal" evidence="2">
    <location>
        <begin position="99"/>
        <end position="242"/>
    </location>
</feature>
<dbReference type="InterPro" id="IPR010987">
    <property type="entry name" value="Glutathione-S-Trfase_C-like"/>
</dbReference>
<dbReference type="SFLD" id="SFLDS00019">
    <property type="entry name" value="Glutathione_Transferase_(cytos"/>
    <property type="match status" value="1"/>
</dbReference>
<protein>
    <recommendedName>
        <fullName evidence="5">Glutathione S-transferase</fullName>
    </recommendedName>
</protein>
<dbReference type="CDD" id="cd03192">
    <property type="entry name" value="GST_C_Sigma_like"/>
    <property type="match status" value="1"/>
</dbReference>
<dbReference type="InterPro" id="IPR050213">
    <property type="entry name" value="GST_superfamily"/>
</dbReference>
<organism evidence="3 4">
    <name type="scientific">Orchesella dallaii</name>
    <dbReference type="NCBI Taxonomy" id="48710"/>
    <lineage>
        <taxon>Eukaryota</taxon>
        <taxon>Metazoa</taxon>
        <taxon>Ecdysozoa</taxon>
        <taxon>Arthropoda</taxon>
        <taxon>Hexapoda</taxon>
        <taxon>Collembola</taxon>
        <taxon>Entomobryomorpha</taxon>
        <taxon>Entomobryoidea</taxon>
        <taxon>Orchesellidae</taxon>
        <taxon>Orchesellinae</taxon>
        <taxon>Orchesella</taxon>
    </lineage>
</organism>
<dbReference type="InterPro" id="IPR036249">
    <property type="entry name" value="Thioredoxin-like_sf"/>
</dbReference>
<sequence length="247" mass="28748">MIGLYYRQTCEISIDLIACNTVYFNIRGLAEPIRWMFQIAGVDFIDERISLEEWKDEKERFSKQVGQLPILYIDERIELTQVHSVMRYVARQLGFNGKNEMETARADEICELVYDLRLCAVAYKDSFTSKTPDIVRHTVFRDFRNEPSIAKKALMRKHLLELHFPKYFNRFAKVLEESGGEFIAGDTMTYADFVLANFLDVAEDNVNPDVLKDFPTLIDLKDRIFNIPEVQEFIYSTRKSGFYGSAG</sequence>
<dbReference type="SFLD" id="SFLDG01205">
    <property type="entry name" value="AMPS.1"/>
    <property type="match status" value="1"/>
</dbReference>
<proteinExistence type="predicted"/>
<gene>
    <name evidence="3" type="ORF">ODALV1_LOCUS8275</name>
</gene>
<dbReference type="Proteomes" id="UP001642540">
    <property type="component" value="Unassembled WGS sequence"/>
</dbReference>
<dbReference type="PANTHER" id="PTHR11571">
    <property type="entry name" value="GLUTATHIONE S-TRANSFERASE"/>
    <property type="match status" value="1"/>
</dbReference>
<dbReference type="PROSITE" id="PS50405">
    <property type="entry name" value="GST_CTER"/>
    <property type="match status" value="1"/>
</dbReference>
<evidence type="ECO:0000313" key="4">
    <source>
        <dbReference type="Proteomes" id="UP001642540"/>
    </source>
</evidence>
<comment type="caution">
    <text evidence="3">The sequence shown here is derived from an EMBL/GenBank/DDBJ whole genome shotgun (WGS) entry which is preliminary data.</text>
</comment>
<dbReference type="PROSITE" id="PS50404">
    <property type="entry name" value="GST_NTER"/>
    <property type="match status" value="1"/>
</dbReference>
<evidence type="ECO:0000259" key="2">
    <source>
        <dbReference type="PROSITE" id="PS50405"/>
    </source>
</evidence>
<keyword evidence="4" id="KW-1185">Reference proteome</keyword>
<dbReference type="Gene3D" id="1.20.1050.10">
    <property type="match status" value="1"/>
</dbReference>
<feature type="domain" description="GST N-terminal" evidence="1">
    <location>
        <begin position="17"/>
        <end position="97"/>
    </location>
</feature>
<dbReference type="SUPFAM" id="SSF52833">
    <property type="entry name" value="Thioredoxin-like"/>
    <property type="match status" value="1"/>
</dbReference>
<evidence type="ECO:0008006" key="5">
    <source>
        <dbReference type="Google" id="ProtNLM"/>
    </source>
</evidence>
<evidence type="ECO:0000259" key="1">
    <source>
        <dbReference type="PROSITE" id="PS50404"/>
    </source>
</evidence>
<dbReference type="EMBL" id="CAXLJM020000025">
    <property type="protein sequence ID" value="CAL8092606.1"/>
    <property type="molecule type" value="Genomic_DNA"/>
</dbReference>
<dbReference type="InterPro" id="IPR040079">
    <property type="entry name" value="Glutathione_S-Trfase"/>
</dbReference>
<dbReference type="InterPro" id="IPR036282">
    <property type="entry name" value="Glutathione-S-Trfase_C_sf"/>
</dbReference>
<dbReference type="InterPro" id="IPR004046">
    <property type="entry name" value="GST_C"/>
</dbReference>
<accession>A0ABP1QAF4</accession>
<dbReference type="SFLD" id="SFLDG00363">
    <property type="entry name" value="AMPS_(cytGST):_Alpha-__Mu-__Pi"/>
    <property type="match status" value="1"/>
</dbReference>
<dbReference type="InterPro" id="IPR004045">
    <property type="entry name" value="Glutathione_S-Trfase_N"/>
</dbReference>